<protein>
    <recommendedName>
        <fullName evidence="3">AMP-dependent synthetase/ligase domain-containing protein</fullName>
    </recommendedName>
</protein>
<organism evidence="1 2">
    <name type="scientific">Mycena venus</name>
    <dbReference type="NCBI Taxonomy" id="2733690"/>
    <lineage>
        <taxon>Eukaryota</taxon>
        <taxon>Fungi</taxon>
        <taxon>Dikarya</taxon>
        <taxon>Basidiomycota</taxon>
        <taxon>Agaricomycotina</taxon>
        <taxon>Agaricomycetes</taxon>
        <taxon>Agaricomycetidae</taxon>
        <taxon>Agaricales</taxon>
        <taxon>Marasmiineae</taxon>
        <taxon>Mycenaceae</taxon>
        <taxon>Mycena</taxon>
    </lineage>
</organism>
<evidence type="ECO:0000313" key="2">
    <source>
        <dbReference type="Proteomes" id="UP000620124"/>
    </source>
</evidence>
<comment type="caution">
    <text evidence="1">The sequence shown here is derived from an EMBL/GenBank/DDBJ whole genome shotgun (WGS) entry which is preliminary data.</text>
</comment>
<sequence length="103" mass="11643">MLDDAYFPIQTDWVCLIDDSTGRQLRFSELRSRTGYLCAALYEQCGLRSGDIVALVSSNDIGMLLQSCDLFEIFNSRKITPFVSGHVSVLEPPLRTNKFYLSL</sequence>
<dbReference type="AlphaFoldDB" id="A0A8H6XUT7"/>
<name>A0A8H6XUT7_9AGAR</name>
<accession>A0A8H6XUT7</accession>
<dbReference type="InterPro" id="IPR042099">
    <property type="entry name" value="ANL_N_sf"/>
</dbReference>
<dbReference type="Gene3D" id="3.40.50.12780">
    <property type="entry name" value="N-terminal domain of ligase-like"/>
    <property type="match status" value="1"/>
</dbReference>
<proteinExistence type="predicted"/>
<dbReference type="EMBL" id="JACAZI010000012">
    <property type="protein sequence ID" value="KAF7347582.1"/>
    <property type="molecule type" value="Genomic_DNA"/>
</dbReference>
<dbReference type="Proteomes" id="UP000620124">
    <property type="component" value="Unassembled WGS sequence"/>
</dbReference>
<gene>
    <name evidence="1" type="ORF">MVEN_01514900</name>
</gene>
<reference evidence="1" key="1">
    <citation type="submission" date="2020-05" db="EMBL/GenBank/DDBJ databases">
        <title>Mycena genomes resolve the evolution of fungal bioluminescence.</title>
        <authorList>
            <person name="Tsai I.J."/>
        </authorList>
    </citation>
    <scope>NUCLEOTIDE SEQUENCE</scope>
    <source>
        <strain evidence="1">CCC161011</strain>
    </source>
</reference>
<dbReference type="SUPFAM" id="SSF56801">
    <property type="entry name" value="Acetyl-CoA synthetase-like"/>
    <property type="match status" value="1"/>
</dbReference>
<keyword evidence="2" id="KW-1185">Reference proteome</keyword>
<evidence type="ECO:0000313" key="1">
    <source>
        <dbReference type="EMBL" id="KAF7347582.1"/>
    </source>
</evidence>
<evidence type="ECO:0008006" key="3">
    <source>
        <dbReference type="Google" id="ProtNLM"/>
    </source>
</evidence>